<reference evidence="1 2" key="1">
    <citation type="journal article" date="2015" name="Stand. Genomic Sci.">
        <title>Genomic Encyclopedia of Bacterial and Archaeal Type Strains, Phase III: the genomes of soil and plant-associated and newly described type strains.</title>
        <authorList>
            <person name="Whitman W.B."/>
            <person name="Woyke T."/>
            <person name="Klenk H.P."/>
            <person name="Zhou Y."/>
            <person name="Lilburn T.G."/>
            <person name="Beck B.J."/>
            <person name="De Vos P."/>
            <person name="Vandamme P."/>
            <person name="Eisen J.A."/>
            <person name="Garrity G."/>
            <person name="Hugenholtz P."/>
            <person name="Kyrpides N.C."/>
        </authorList>
    </citation>
    <scope>NUCLEOTIDE SEQUENCE [LARGE SCALE GENOMIC DNA]</scope>
    <source>
        <strain evidence="1 2">CGMCC 1.6855</strain>
    </source>
</reference>
<evidence type="ECO:0000313" key="1">
    <source>
        <dbReference type="EMBL" id="TWI17700.1"/>
    </source>
</evidence>
<protein>
    <submittedName>
        <fullName evidence="1">DKNYY family protein</fullName>
    </submittedName>
</protein>
<accession>A0A562MCT7</accession>
<comment type="caution">
    <text evidence="1">The sequence shown here is derived from an EMBL/GenBank/DDBJ whole genome shotgun (WGS) entry which is preliminary data.</text>
</comment>
<dbReference type="Pfam" id="PF13644">
    <property type="entry name" value="DKNYY"/>
    <property type="match status" value="2"/>
</dbReference>
<name>A0A562MCT7_9SPHI</name>
<organism evidence="1 2">
    <name type="scientific">Sphingobacterium siyangense</name>
    <dbReference type="NCBI Taxonomy" id="459529"/>
    <lineage>
        <taxon>Bacteria</taxon>
        <taxon>Pseudomonadati</taxon>
        <taxon>Bacteroidota</taxon>
        <taxon>Sphingobacteriia</taxon>
        <taxon>Sphingobacteriales</taxon>
        <taxon>Sphingobacteriaceae</taxon>
        <taxon>Sphingobacterium</taxon>
    </lineage>
</organism>
<dbReference type="EMBL" id="VLKR01000020">
    <property type="protein sequence ID" value="TWI17700.1"/>
    <property type="molecule type" value="Genomic_DNA"/>
</dbReference>
<dbReference type="AlphaFoldDB" id="A0A562MCT7"/>
<gene>
    <name evidence="1" type="ORF">IQ31_03586</name>
</gene>
<dbReference type="RefSeq" id="WP_145328902.1">
    <property type="nucleotide sequence ID" value="NZ_JBPFPU010000002.1"/>
</dbReference>
<evidence type="ECO:0000313" key="2">
    <source>
        <dbReference type="Proteomes" id="UP000315908"/>
    </source>
</evidence>
<dbReference type="Proteomes" id="UP000315908">
    <property type="component" value="Unassembled WGS sequence"/>
</dbReference>
<proteinExistence type="predicted"/>
<dbReference type="PROSITE" id="PS51257">
    <property type="entry name" value="PROKAR_LIPOPROTEIN"/>
    <property type="match status" value="1"/>
</dbReference>
<sequence>MKNILKMGIISALIGLLFSCKEQVSPLSEDYYKKSGAIYFIPGGNGFERGSRKMVTDLASFAVIKEVYARDKDHVYFMGCPQELVDVKTFQLKNNIPIDQAHVFKFEGFASATSSCNQNQLTIIEGADPATYTTLYHQLPALAKDKAHYFYRYQPLNVDYASFNVVNSNFVKDKNQLFVVTDKAILPLHYKTENVKALNIAYLLLNDRILLYYEPYQNIGILEIELPSSNNIKFLNDKTVIIDQLVIISGKQFEYAAVDAESFELLEGANGKVLWSRDKNHVYYEQQLFAEADPKTFEVLKFAVAKDANHIFIGNKIFNGPDVKSFRKVDKSRVNHDFEDDLGNKYWYQTNKGEVILVPVTKK</sequence>
<dbReference type="InterPro" id="IPR027375">
    <property type="entry name" value="DKNYY"/>
</dbReference>
<dbReference type="OrthoDB" id="1150213at2"/>